<reference evidence="3" key="2">
    <citation type="submission" date="2018-10" db="UniProtKB">
        <authorList>
            <consortium name="EnsemblPlants"/>
        </authorList>
    </citation>
    <scope>IDENTIFICATION</scope>
</reference>
<keyword evidence="2" id="KW-0808">Transferase</keyword>
<comment type="similarity">
    <text evidence="1">Belongs to the plant acyltransferase family.</text>
</comment>
<evidence type="ECO:0000256" key="1">
    <source>
        <dbReference type="ARBA" id="ARBA00009861"/>
    </source>
</evidence>
<dbReference type="STRING" id="4565.A0A3B6IUG2"/>
<evidence type="ECO:0000313" key="3">
    <source>
        <dbReference type="EnsemblPlants" id="TraesCS4B02G315800.1.cds1"/>
    </source>
</evidence>
<dbReference type="Pfam" id="PF02458">
    <property type="entry name" value="Transferase"/>
    <property type="match status" value="1"/>
</dbReference>
<dbReference type="Gramene" id="TraesLAC4B03G02335400.1">
    <property type="protein sequence ID" value="TraesLAC4B03G02335400.1.CDS1"/>
    <property type="gene ID" value="TraesLAC4B03G02335400"/>
</dbReference>
<dbReference type="Gramene" id="TraesCAD_scaffold_007977_01G000100.1">
    <property type="protein sequence ID" value="TraesCAD_scaffold_007977_01G000100.1"/>
    <property type="gene ID" value="TraesCAD_scaffold_007977_01G000100"/>
</dbReference>
<dbReference type="Gramene" id="TraesJUL4B03G02401420.1">
    <property type="protein sequence ID" value="TraesJUL4B03G02401420.1.CDS1"/>
    <property type="gene ID" value="TraesJUL4B03G02401420"/>
</dbReference>
<dbReference type="EnsemblPlants" id="TraesCS4B02G315800.1">
    <property type="protein sequence ID" value="TraesCS4B02G315800.1.cds1"/>
    <property type="gene ID" value="TraesCS4B02G315800"/>
</dbReference>
<accession>A0A3B6IUG2</accession>
<dbReference type="Gramene" id="TraesARI4B03G02419400.1">
    <property type="protein sequence ID" value="TraesARI4B03G02419400.1.CDS1"/>
    <property type="gene ID" value="TraesARI4B03G02419400"/>
</dbReference>
<dbReference type="Gramene" id="TraesKAR4B01G0405960.1">
    <property type="protein sequence ID" value="cds.TraesKAR4B01G0405960.1"/>
    <property type="gene ID" value="TraesKAR4B01G0405960"/>
</dbReference>
<dbReference type="KEGG" id="taes:123089363"/>
<dbReference type="Gramene" id="TraesCS4B03G0821000.1">
    <property type="protein sequence ID" value="TraesCS4B03G0821000.1.CDS1"/>
    <property type="gene ID" value="TraesCS4B03G0821000"/>
</dbReference>
<dbReference type="PANTHER" id="PTHR31147:SF66">
    <property type="entry name" value="OS05G0315700 PROTEIN"/>
    <property type="match status" value="1"/>
</dbReference>
<dbReference type="RefSeq" id="XP_044366997.1">
    <property type="nucleotide sequence ID" value="XM_044511062.1"/>
</dbReference>
<keyword evidence="4" id="KW-1185">Reference proteome</keyword>
<protein>
    <submittedName>
        <fullName evidence="3">Uncharacterized protein</fullName>
    </submittedName>
</protein>
<dbReference type="PANTHER" id="PTHR31147">
    <property type="entry name" value="ACYL TRANSFERASE 4"/>
    <property type="match status" value="1"/>
</dbReference>
<evidence type="ECO:0000313" key="4">
    <source>
        <dbReference type="Proteomes" id="UP000019116"/>
    </source>
</evidence>
<dbReference type="Gramene" id="TraesSTA4B03G02376970.1">
    <property type="protein sequence ID" value="TraesSTA4B03G02376970.1.CDS1"/>
    <property type="gene ID" value="TraesSTA4B03G02376970"/>
</dbReference>
<dbReference type="Gramene" id="TraesNOR4B03G02400180.1">
    <property type="protein sequence ID" value="TraesNOR4B03G02400180.1.CDS1"/>
    <property type="gene ID" value="TraesNOR4B03G02400180"/>
</dbReference>
<name>A0A3B6IUG2_WHEAT</name>
<dbReference type="GeneID" id="123089363"/>
<dbReference type="Gramene" id="TraesWEE_scaffold_083142_01G000100.1">
    <property type="protein sequence ID" value="TraesWEE_scaffold_083142_01G000100.1"/>
    <property type="gene ID" value="TraesWEE_scaffold_083142_01G000100"/>
</dbReference>
<gene>
    <name evidence="3" type="primary">LOC123089363</name>
</gene>
<dbReference type="OrthoDB" id="1483986at2759"/>
<dbReference type="Gramene" id="TraesCS4B02G315800.1">
    <property type="protein sequence ID" value="TraesCS4B02G315800.1.cds1"/>
    <property type="gene ID" value="TraesCS4B02G315800"/>
</dbReference>
<dbReference type="AlphaFoldDB" id="A0A3B6IUG2"/>
<organism evidence="3">
    <name type="scientific">Triticum aestivum</name>
    <name type="common">Wheat</name>
    <dbReference type="NCBI Taxonomy" id="4565"/>
    <lineage>
        <taxon>Eukaryota</taxon>
        <taxon>Viridiplantae</taxon>
        <taxon>Streptophyta</taxon>
        <taxon>Embryophyta</taxon>
        <taxon>Tracheophyta</taxon>
        <taxon>Spermatophyta</taxon>
        <taxon>Magnoliopsida</taxon>
        <taxon>Liliopsida</taxon>
        <taxon>Poales</taxon>
        <taxon>Poaceae</taxon>
        <taxon>BOP clade</taxon>
        <taxon>Pooideae</taxon>
        <taxon>Triticodae</taxon>
        <taxon>Triticeae</taxon>
        <taxon>Triticinae</taxon>
        <taxon>Triticum</taxon>
    </lineage>
</organism>
<dbReference type="InterPro" id="IPR023213">
    <property type="entry name" value="CAT-like_dom_sf"/>
</dbReference>
<dbReference type="Proteomes" id="UP000019116">
    <property type="component" value="Chromosome 4B"/>
</dbReference>
<dbReference type="SMR" id="A0A3B6IUG2"/>
<reference evidence="3" key="1">
    <citation type="submission" date="2018-08" db="EMBL/GenBank/DDBJ databases">
        <authorList>
            <person name="Rossello M."/>
        </authorList>
    </citation>
    <scope>NUCLEOTIDE SEQUENCE [LARGE SCALE GENOMIC DNA]</scope>
    <source>
        <strain evidence="3">cv. Chinese Spring</strain>
    </source>
</reference>
<dbReference type="Gramene" id="TraesCLE_scaffold_001590_01G000400.1">
    <property type="protein sequence ID" value="TraesCLE_scaffold_001590_01G000400.1"/>
    <property type="gene ID" value="TraesCLE_scaffold_001590_01G000400"/>
</dbReference>
<dbReference type="GO" id="GO:0016747">
    <property type="term" value="F:acyltransferase activity, transferring groups other than amino-acyl groups"/>
    <property type="evidence" value="ECO:0000318"/>
    <property type="project" value="GO_Central"/>
</dbReference>
<proteinExistence type="inferred from homology"/>
<dbReference type="OMA" id="PHDEYRE"/>
<dbReference type="Gramene" id="TraesMAC4B03G02381100.1">
    <property type="protein sequence ID" value="TraesMAC4B03G02381100.1.CDS1"/>
    <property type="gene ID" value="TraesMAC4B03G02381100"/>
</dbReference>
<evidence type="ECO:0000256" key="2">
    <source>
        <dbReference type="ARBA" id="ARBA00022679"/>
    </source>
</evidence>
<dbReference type="Gramene" id="TraesJAG4B03G02380250.1">
    <property type="protein sequence ID" value="TraesJAG4B03G02380250.1.CDS1"/>
    <property type="gene ID" value="TraesJAG4B03G02380250"/>
</dbReference>
<dbReference type="InterPro" id="IPR050898">
    <property type="entry name" value="Plant_acyltransferase"/>
</dbReference>
<sequence>MQARSIDNQGTYIARMAARTVLDELNVRRGTPSLVAPARATPRQSMALSDIDNQPVMWFYSTVIHLYRGDPSKGLIDPALAVRAALAEALVHYYPMAGRLREEAGRKLVVDCAGQGVMFVEADTDIAIDDLGDVRYPPFPRSEEFIYDDHVYKAPPPGVPLVLAAIINQPLLYVQVTRLKCGGFTVCHQSAHCISDAAGLAQFWKAVGELARGASAPSMPPVWTREIFNARQPPLPSFPHDEYREPTDVCDGDRIASTPQRDMARVQFSFGPGAIAALRSRAAPGAASASQFDLVAACVWRSRTAALGYASGDEVQLMMAVNARGRRMDVFGREIPAGYYGNAFAFTVARCAAGELCGRDLGYAVGLIRAAKARVTYEYMRSVADLMVLEGHPVIARKRTFGVSDLSHAGFDEAEFGWGKPVYSGVTTDAHRGATFFIRGKNEKGEGETFVGIYLPADCTGRYRKEVLALTTKLEPLMEKASSAPLAPRARY</sequence>
<dbReference type="Gramene" id="TraesLDM4B03G02383310.1">
    <property type="protein sequence ID" value="TraesLDM4B03G02383310.1.CDS1"/>
    <property type="gene ID" value="TraesLDM4B03G02383310"/>
</dbReference>
<dbReference type="Gene3D" id="3.30.559.10">
    <property type="entry name" value="Chloramphenicol acetyltransferase-like domain"/>
    <property type="match status" value="2"/>
</dbReference>